<sequence length="199" mass="22548">MYKVIGLTGGIASGKSTASAYIEEQGFKVLDADVYARKVTEKGSPGYHKIIEAFGNGILDDDGNIDRPALGRIIFNDPDERQKLNDISHPEIRRMMNADRDEYVKENHVFLDIPLLFENGLDKQCDATVTVYVTEENQMERLIERNGLTKEDAAARIGSQMPLSEKKSRSDRVFDNNGDKADLFRQIDEFLKELQNDEM</sequence>
<name>A0A285UBI4_9STAP</name>
<dbReference type="HAMAP" id="MF_00376">
    <property type="entry name" value="Dephospho_CoA_kinase"/>
    <property type="match status" value="1"/>
</dbReference>
<evidence type="ECO:0000256" key="8">
    <source>
        <dbReference type="HAMAP-Rule" id="MF_00376"/>
    </source>
</evidence>
<dbReference type="PROSITE" id="PS51219">
    <property type="entry name" value="DPCK"/>
    <property type="match status" value="1"/>
</dbReference>
<dbReference type="OrthoDB" id="9812943at2"/>
<evidence type="ECO:0000256" key="7">
    <source>
        <dbReference type="ARBA" id="ARBA00022993"/>
    </source>
</evidence>
<dbReference type="GO" id="GO:0005524">
    <property type="term" value="F:ATP binding"/>
    <property type="evidence" value="ECO:0007669"/>
    <property type="project" value="UniProtKB-UniRule"/>
</dbReference>
<dbReference type="AlphaFoldDB" id="A0A285UBI4"/>
<dbReference type="InterPro" id="IPR001977">
    <property type="entry name" value="Depp_CoAkinase"/>
</dbReference>
<feature type="compositionally biased region" description="Basic and acidic residues" evidence="10">
    <location>
        <begin position="164"/>
        <end position="177"/>
    </location>
</feature>
<dbReference type="FunFam" id="3.40.50.300:FF:000991">
    <property type="entry name" value="Dephospho-CoA kinase"/>
    <property type="match status" value="1"/>
</dbReference>
<dbReference type="NCBIfam" id="TIGR00152">
    <property type="entry name" value="dephospho-CoA kinase"/>
    <property type="match status" value="1"/>
</dbReference>
<protein>
    <recommendedName>
        <fullName evidence="8 9">Dephospho-CoA kinase</fullName>
        <ecNumber evidence="8 9">2.7.1.24</ecNumber>
    </recommendedName>
    <alternativeName>
        <fullName evidence="8">Dephosphocoenzyme A kinase</fullName>
    </alternativeName>
</protein>
<keyword evidence="6 8" id="KW-0067">ATP-binding</keyword>
<keyword evidence="5 8" id="KW-0418">Kinase</keyword>
<evidence type="ECO:0000256" key="3">
    <source>
        <dbReference type="ARBA" id="ARBA00022679"/>
    </source>
</evidence>
<dbReference type="RefSeq" id="WP_097039265.1">
    <property type="nucleotide sequence ID" value="NZ_OBQF01000001.1"/>
</dbReference>
<evidence type="ECO:0000256" key="6">
    <source>
        <dbReference type="ARBA" id="ARBA00022840"/>
    </source>
</evidence>
<evidence type="ECO:0000256" key="10">
    <source>
        <dbReference type="SAM" id="MobiDB-lite"/>
    </source>
</evidence>
<comment type="similarity">
    <text evidence="1 8">Belongs to the CoaE family.</text>
</comment>
<dbReference type="InterPro" id="IPR027417">
    <property type="entry name" value="P-loop_NTPase"/>
</dbReference>
<keyword evidence="12" id="KW-1185">Reference proteome</keyword>
<dbReference type="Gene3D" id="3.40.50.300">
    <property type="entry name" value="P-loop containing nucleotide triphosphate hydrolases"/>
    <property type="match status" value="1"/>
</dbReference>
<dbReference type="PANTHER" id="PTHR10695">
    <property type="entry name" value="DEPHOSPHO-COA KINASE-RELATED"/>
    <property type="match status" value="1"/>
</dbReference>
<evidence type="ECO:0000256" key="4">
    <source>
        <dbReference type="ARBA" id="ARBA00022741"/>
    </source>
</evidence>
<dbReference type="EC" id="2.7.1.24" evidence="8 9"/>
<dbReference type="GO" id="GO:0005737">
    <property type="term" value="C:cytoplasm"/>
    <property type="evidence" value="ECO:0007669"/>
    <property type="project" value="UniProtKB-SubCell"/>
</dbReference>
<dbReference type="Proteomes" id="UP000219412">
    <property type="component" value="Unassembled WGS sequence"/>
</dbReference>
<dbReference type="SUPFAM" id="SSF52540">
    <property type="entry name" value="P-loop containing nucleoside triphosphate hydrolases"/>
    <property type="match status" value="1"/>
</dbReference>
<comment type="catalytic activity">
    <reaction evidence="8">
        <text>3'-dephospho-CoA + ATP = ADP + CoA + H(+)</text>
        <dbReference type="Rhea" id="RHEA:18245"/>
        <dbReference type="ChEBI" id="CHEBI:15378"/>
        <dbReference type="ChEBI" id="CHEBI:30616"/>
        <dbReference type="ChEBI" id="CHEBI:57287"/>
        <dbReference type="ChEBI" id="CHEBI:57328"/>
        <dbReference type="ChEBI" id="CHEBI:456216"/>
        <dbReference type="EC" id="2.7.1.24"/>
    </reaction>
</comment>
<accession>A0A285UBI4</accession>
<evidence type="ECO:0000256" key="1">
    <source>
        <dbReference type="ARBA" id="ARBA00009018"/>
    </source>
</evidence>
<evidence type="ECO:0000256" key="2">
    <source>
        <dbReference type="ARBA" id="ARBA00022490"/>
    </source>
</evidence>
<dbReference type="PANTHER" id="PTHR10695:SF46">
    <property type="entry name" value="BIFUNCTIONAL COENZYME A SYNTHASE-RELATED"/>
    <property type="match status" value="1"/>
</dbReference>
<keyword evidence="4 8" id="KW-0547">Nucleotide-binding</keyword>
<keyword evidence="7 8" id="KW-0173">Coenzyme A biosynthesis</keyword>
<dbReference type="EMBL" id="OBQF01000001">
    <property type="protein sequence ID" value="SOC39169.1"/>
    <property type="molecule type" value="Genomic_DNA"/>
</dbReference>
<evidence type="ECO:0000256" key="5">
    <source>
        <dbReference type="ARBA" id="ARBA00022777"/>
    </source>
</evidence>
<evidence type="ECO:0000313" key="12">
    <source>
        <dbReference type="Proteomes" id="UP000219412"/>
    </source>
</evidence>
<comment type="pathway">
    <text evidence="8">Cofactor biosynthesis; coenzyme A biosynthesis; CoA from (R)-pantothenate: step 5/5.</text>
</comment>
<keyword evidence="3 8" id="KW-0808">Transferase</keyword>
<dbReference type="CDD" id="cd02022">
    <property type="entry name" value="DPCK"/>
    <property type="match status" value="1"/>
</dbReference>
<feature type="region of interest" description="Disordered" evidence="10">
    <location>
        <begin position="156"/>
        <end position="177"/>
    </location>
</feature>
<evidence type="ECO:0000313" key="11">
    <source>
        <dbReference type="EMBL" id="SOC39169.1"/>
    </source>
</evidence>
<reference evidence="12" key="1">
    <citation type="submission" date="2017-08" db="EMBL/GenBank/DDBJ databases">
        <authorList>
            <person name="Varghese N."/>
            <person name="Submissions S."/>
        </authorList>
    </citation>
    <scope>NUCLEOTIDE SEQUENCE [LARGE SCALE GENOMIC DNA]</scope>
    <source>
        <strain evidence="12">DSM 23173</strain>
    </source>
</reference>
<comment type="subcellular location">
    <subcellularLocation>
        <location evidence="8">Cytoplasm</location>
    </subcellularLocation>
</comment>
<dbReference type="UniPathway" id="UPA00241">
    <property type="reaction ID" value="UER00356"/>
</dbReference>
<comment type="function">
    <text evidence="8">Catalyzes the phosphorylation of the 3'-hydroxyl group of dephosphocoenzyme A to form coenzyme A.</text>
</comment>
<keyword evidence="2 8" id="KW-0963">Cytoplasm</keyword>
<dbReference type="Pfam" id="PF01121">
    <property type="entry name" value="CoaE"/>
    <property type="match status" value="1"/>
</dbReference>
<dbReference type="GO" id="GO:0015937">
    <property type="term" value="P:coenzyme A biosynthetic process"/>
    <property type="evidence" value="ECO:0007669"/>
    <property type="project" value="UniProtKB-UniRule"/>
</dbReference>
<gene>
    <name evidence="8" type="primary">coaE</name>
    <name evidence="11" type="ORF">SAMN05878391_0751</name>
</gene>
<proteinExistence type="inferred from homology"/>
<dbReference type="GO" id="GO:0004140">
    <property type="term" value="F:dephospho-CoA kinase activity"/>
    <property type="evidence" value="ECO:0007669"/>
    <property type="project" value="UniProtKB-UniRule"/>
</dbReference>
<organism evidence="11 12">
    <name type="scientific">Salinicoccus kekensis</name>
    <dbReference type="NCBI Taxonomy" id="714307"/>
    <lineage>
        <taxon>Bacteria</taxon>
        <taxon>Bacillati</taxon>
        <taxon>Bacillota</taxon>
        <taxon>Bacilli</taxon>
        <taxon>Bacillales</taxon>
        <taxon>Staphylococcaceae</taxon>
        <taxon>Salinicoccus</taxon>
    </lineage>
</organism>
<feature type="binding site" evidence="8">
    <location>
        <begin position="12"/>
        <end position="17"/>
    </location>
    <ligand>
        <name>ATP</name>
        <dbReference type="ChEBI" id="CHEBI:30616"/>
    </ligand>
</feature>
<evidence type="ECO:0000256" key="9">
    <source>
        <dbReference type="NCBIfam" id="TIGR00152"/>
    </source>
</evidence>